<evidence type="ECO:0000259" key="3">
    <source>
        <dbReference type="Pfam" id="PF01097"/>
    </source>
</evidence>
<feature type="signal peptide" evidence="2">
    <location>
        <begin position="1"/>
        <end position="20"/>
    </location>
</feature>
<keyword evidence="5" id="KW-1185">Reference proteome</keyword>
<dbReference type="GO" id="GO:0042742">
    <property type="term" value="P:defense response to bacterium"/>
    <property type="evidence" value="ECO:0007669"/>
    <property type="project" value="UniProtKB-ARBA"/>
</dbReference>
<dbReference type="Proteomes" id="UP000183832">
    <property type="component" value="Unassembled WGS sequence"/>
</dbReference>
<keyword evidence="1" id="KW-1015">Disulfide bond</keyword>
<evidence type="ECO:0000256" key="1">
    <source>
        <dbReference type="ARBA" id="ARBA00023157"/>
    </source>
</evidence>
<name>A0A1J1HPV9_9DIPT</name>
<reference evidence="4 5" key="1">
    <citation type="submission" date="2015-04" db="EMBL/GenBank/DDBJ databases">
        <authorList>
            <person name="Syromyatnikov M.Y."/>
            <person name="Popov V.N."/>
        </authorList>
    </citation>
    <scope>NUCLEOTIDE SEQUENCE [LARGE SCALE GENOMIC DNA]</scope>
</reference>
<protein>
    <submittedName>
        <fullName evidence="4">CLUMA_CG002030, isoform A</fullName>
    </submittedName>
</protein>
<dbReference type="GO" id="GO:0005576">
    <property type="term" value="C:extracellular region"/>
    <property type="evidence" value="ECO:0007669"/>
    <property type="project" value="UniProtKB-ARBA"/>
</dbReference>
<dbReference type="InterPro" id="IPR001542">
    <property type="entry name" value="Defensin_invertebrate/fungal"/>
</dbReference>
<dbReference type="AlphaFoldDB" id="A0A1J1HPV9"/>
<dbReference type="Pfam" id="PF01097">
    <property type="entry name" value="Defensin_2"/>
    <property type="match status" value="1"/>
</dbReference>
<keyword evidence="2" id="KW-0732">Signal</keyword>
<gene>
    <name evidence="4" type="ORF">CLUMA_CG002030</name>
</gene>
<feature type="chain" id="PRO_5013176105" evidence="2">
    <location>
        <begin position="21"/>
        <end position="84"/>
    </location>
</feature>
<feature type="domain" description="Invertebrate defensins family profile" evidence="3">
    <location>
        <begin position="53"/>
        <end position="81"/>
    </location>
</feature>
<evidence type="ECO:0000256" key="2">
    <source>
        <dbReference type="SAM" id="SignalP"/>
    </source>
</evidence>
<accession>A0A1J1HPV9</accession>
<evidence type="ECO:0000313" key="4">
    <source>
        <dbReference type="EMBL" id="CRK88249.1"/>
    </source>
</evidence>
<proteinExistence type="predicted"/>
<evidence type="ECO:0000313" key="5">
    <source>
        <dbReference type="Proteomes" id="UP000183832"/>
    </source>
</evidence>
<organism evidence="4 5">
    <name type="scientific">Clunio marinus</name>
    <dbReference type="NCBI Taxonomy" id="568069"/>
    <lineage>
        <taxon>Eukaryota</taxon>
        <taxon>Metazoa</taxon>
        <taxon>Ecdysozoa</taxon>
        <taxon>Arthropoda</taxon>
        <taxon>Hexapoda</taxon>
        <taxon>Insecta</taxon>
        <taxon>Pterygota</taxon>
        <taxon>Neoptera</taxon>
        <taxon>Endopterygota</taxon>
        <taxon>Diptera</taxon>
        <taxon>Nematocera</taxon>
        <taxon>Chironomoidea</taxon>
        <taxon>Chironomidae</taxon>
        <taxon>Clunio</taxon>
    </lineage>
</organism>
<sequence>MKKFVLITFIILITITFCSSSSIGSATGDDEDLNRSARRVGACTETWIKFSLRNAACNTWCRQVLRRSGGYCNGSTLICTCFAR</sequence>
<dbReference type="EMBL" id="CVRI01000006">
    <property type="protein sequence ID" value="CRK88249.1"/>
    <property type="molecule type" value="Genomic_DNA"/>
</dbReference>